<dbReference type="InterPro" id="IPR013980">
    <property type="entry name" value="MANSC_dom"/>
</dbReference>
<evidence type="ECO:0000256" key="2">
    <source>
        <dbReference type="ARBA" id="ARBA00022729"/>
    </source>
</evidence>
<dbReference type="Pfam" id="PF23597">
    <property type="entry name" value="KIAA0319_N"/>
    <property type="match status" value="1"/>
</dbReference>
<name>A0AAV4A140_9GAST</name>
<keyword evidence="3" id="KW-0472">Membrane</keyword>
<evidence type="ECO:0000313" key="9">
    <source>
        <dbReference type="Proteomes" id="UP000735302"/>
    </source>
</evidence>
<dbReference type="InterPro" id="IPR029865">
    <property type="entry name" value="KIAA0319-like"/>
</dbReference>
<keyword evidence="4" id="KW-0325">Glycoprotein</keyword>
<dbReference type="GO" id="GO:0016020">
    <property type="term" value="C:membrane"/>
    <property type="evidence" value="ECO:0007669"/>
    <property type="project" value="UniProtKB-SubCell"/>
</dbReference>
<evidence type="ECO:0000256" key="5">
    <source>
        <dbReference type="SAM" id="MobiDB-lite"/>
    </source>
</evidence>
<dbReference type="GO" id="GO:0001764">
    <property type="term" value="P:neuron migration"/>
    <property type="evidence" value="ECO:0007669"/>
    <property type="project" value="TreeGrafter"/>
</dbReference>
<dbReference type="SMART" id="SM00765">
    <property type="entry name" value="MANEC"/>
    <property type="match status" value="1"/>
</dbReference>
<protein>
    <submittedName>
        <fullName evidence="8">Dyslexia-associated protein kiaa0319-like protein</fullName>
    </submittedName>
</protein>
<dbReference type="Proteomes" id="UP000735302">
    <property type="component" value="Unassembled WGS sequence"/>
</dbReference>
<gene>
    <name evidence="8" type="ORF">PoB_002837500</name>
</gene>
<accession>A0AAV4A140</accession>
<evidence type="ECO:0000256" key="4">
    <source>
        <dbReference type="ARBA" id="ARBA00023180"/>
    </source>
</evidence>
<dbReference type="PANTHER" id="PTHR46182:SF2">
    <property type="entry name" value="FI19480P1"/>
    <property type="match status" value="1"/>
</dbReference>
<organism evidence="8 9">
    <name type="scientific">Plakobranchus ocellatus</name>
    <dbReference type="NCBI Taxonomy" id="259542"/>
    <lineage>
        <taxon>Eukaryota</taxon>
        <taxon>Metazoa</taxon>
        <taxon>Spiralia</taxon>
        <taxon>Lophotrochozoa</taxon>
        <taxon>Mollusca</taxon>
        <taxon>Gastropoda</taxon>
        <taxon>Heterobranchia</taxon>
        <taxon>Euthyneura</taxon>
        <taxon>Panpulmonata</taxon>
        <taxon>Sacoglossa</taxon>
        <taxon>Placobranchoidea</taxon>
        <taxon>Plakobranchidae</taxon>
        <taxon>Plakobranchus</taxon>
    </lineage>
</organism>
<reference evidence="8 9" key="1">
    <citation type="journal article" date="2021" name="Elife">
        <title>Chloroplast acquisition without the gene transfer in kleptoplastic sea slugs, Plakobranchus ocellatus.</title>
        <authorList>
            <person name="Maeda T."/>
            <person name="Takahashi S."/>
            <person name="Yoshida T."/>
            <person name="Shimamura S."/>
            <person name="Takaki Y."/>
            <person name="Nagai Y."/>
            <person name="Toyoda A."/>
            <person name="Suzuki Y."/>
            <person name="Arimoto A."/>
            <person name="Ishii H."/>
            <person name="Satoh N."/>
            <person name="Nishiyama T."/>
            <person name="Hasebe M."/>
            <person name="Maruyama T."/>
            <person name="Minagawa J."/>
            <person name="Obokata J."/>
            <person name="Shigenobu S."/>
        </authorList>
    </citation>
    <scope>NUCLEOTIDE SEQUENCE [LARGE SCALE GENOMIC DNA]</scope>
</reference>
<evidence type="ECO:0000256" key="3">
    <source>
        <dbReference type="ARBA" id="ARBA00023136"/>
    </source>
</evidence>
<keyword evidence="9" id="KW-1185">Reference proteome</keyword>
<dbReference type="PANTHER" id="PTHR46182">
    <property type="entry name" value="FI19480P1"/>
    <property type="match status" value="1"/>
</dbReference>
<keyword evidence="2 6" id="KW-0732">Signal</keyword>
<evidence type="ECO:0000313" key="8">
    <source>
        <dbReference type="EMBL" id="GFO01870.1"/>
    </source>
</evidence>
<feature type="signal peptide" evidence="6">
    <location>
        <begin position="1"/>
        <end position="25"/>
    </location>
</feature>
<proteinExistence type="predicted"/>
<dbReference type="AlphaFoldDB" id="A0AAV4A140"/>
<comment type="subcellular location">
    <subcellularLocation>
        <location evidence="1">Membrane</location>
    </subcellularLocation>
</comment>
<feature type="chain" id="PRO_5043708106" evidence="6">
    <location>
        <begin position="26"/>
        <end position="240"/>
    </location>
</feature>
<feature type="region of interest" description="Disordered" evidence="5">
    <location>
        <begin position="126"/>
        <end position="147"/>
    </location>
</feature>
<dbReference type="GO" id="GO:0031410">
    <property type="term" value="C:cytoplasmic vesicle"/>
    <property type="evidence" value="ECO:0007669"/>
    <property type="project" value="TreeGrafter"/>
</dbReference>
<evidence type="ECO:0000256" key="6">
    <source>
        <dbReference type="SAM" id="SignalP"/>
    </source>
</evidence>
<evidence type="ECO:0000256" key="1">
    <source>
        <dbReference type="ARBA" id="ARBA00004370"/>
    </source>
</evidence>
<feature type="domain" description="Seven cysteines N-terminal" evidence="7">
    <location>
        <begin position="29"/>
        <end position="107"/>
    </location>
</feature>
<comment type="caution">
    <text evidence="8">The sequence shown here is derived from an EMBL/GenBank/DDBJ whole genome shotgun (WGS) entry which is preliminary data.</text>
</comment>
<dbReference type="InterPro" id="IPR011106">
    <property type="entry name" value="MANSC_N"/>
</dbReference>
<evidence type="ECO:0000259" key="7">
    <source>
        <dbReference type="SMART" id="SM00765"/>
    </source>
</evidence>
<sequence>MKAQWLKLVFLIVVKLILPLFSSDAELDVTNELRRHIFPAHIPKAGPDAGTYLIVDGMDSWVDCMSACCFPERSCDVALFTNRKCFHVTCARSPEDACAPKRSTSSKHNATIMVLMGGCPQQGDLRLSGPPSGQGAGGGARTRDRGVPADLRAGSLSSATDAPVVMKSRENVTLYCLPLEMNTSTLLLLLFYTMEKPLSLWNAGRCDGLRFRSEMCRDFSVMGSSSRLSLMPWPNDGLGV</sequence>
<dbReference type="EMBL" id="BLXT01003539">
    <property type="protein sequence ID" value="GFO01870.1"/>
    <property type="molecule type" value="Genomic_DNA"/>
</dbReference>